<dbReference type="VEuPathDB" id="GiardiaDB:SS50377_23572"/>
<reference evidence="2 3" key="1">
    <citation type="journal article" date="2014" name="PLoS Genet.">
        <title>The Genome of Spironucleus salmonicida Highlights a Fish Pathogen Adapted to Fluctuating Environments.</title>
        <authorList>
            <person name="Xu F."/>
            <person name="Jerlstrom-Hultqvist J."/>
            <person name="Einarsson E."/>
            <person name="Astvaldsson A."/>
            <person name="Svard S.G."/>
            <person name="Andersson J.O."/>
        </authorList>
    </citation>
    <scope>NUCLEOTIDE SEQUENCE</scope>
    <source>
        <strain evidence="3">ATCC 50377</strain>
    </source>
</reference>
<proteinExistence type="predicted"/>
<evidence type="ECO:0000313" key="3">
    <source>
        <dbReference type="EMBL" id="KAH0573637.1"/>
    </source>
</evidence>
<dbReference type="EMBL" id="KI545981">
    <property type="protein sequence ID" value="EST48555.1"/>
    <property type="molecule type" value="Genomic_DNA"/>
</dbReference>
<feature type="compositionally biased region" description="Acidic residues" evidence="1">
    <location>
        <begin position="321"/>
        <end position="343"/>
    </location>
</feature>
<dbReference type="OrthoDB" id="10253453at2759"/>
<evidence type="ECO:0000256" key="1">
    <source>
        <dbReference type="SAM" id="MobiDB-lite"/>
    </source>
</evidence>
<gene>
    <name evidence="2" type="ORF">SS50377_11166</name>
    <name evidence="3" type="ORF">SS50377_23572</name>
</gene>
<accession>V6LVD3</accession>
<dbReference type="AlphaFoldDB" id="V6LVD3"/>
<dbReference type="Proteomes" id="UP000018208">
    <property type="component" value="Unassembled WGS sequence"/>
</dbReference>
<reference evidence="3" key="2">
    <citation type="submission" date="2020-12" db="EMBL/GenBank/DDBJ databases">
        <title>New Spironucleus salmonicida genome in near-complete chromosomes.</title>
        <authorList>
            <person name="Xu F."/>
            <person name="Kurt Z."/>
            <person name="Jimenez-Gonzalez A."/>
            <person name="Astvaldsson A."/>
            <person name="Andersson J.O."/>
            <person name="Svard S.G."/>
        </authorList>
    </citation>
    <scope>NUCLEOTIDE SEQUENCE</scope>
    <source>
        <strain evidence="3">ATCC 50377</strain>
    </source>
</reference>
<protein>
    <submittedName>
        <fullName evidence="2">Uncharacterized protein</fullName>
    </submittedName>
</protein>
<evidence type="ECO:0000313" key="2">
    <source>
        <dbReference type="EMBL" id="EST48555.1"/>
    </source>
</evidence>
<name>V6LVD3_9EUKA</name>
<feature type="region of interest" description="Disordered" evidence="1">
    <location>
        <begin position="321"/>
        <end position="357"/>
    </location>
</feature>
<dbReference type="EMBL" id="AUWU02000004">
    <property type="protein sequence ID" value="KAH0573637.1"/>
    <property type="molecule type" value="Genomic_DNA"/>
</dbReference>
<sequence>MSSKTSQIDRAYNHLLDESLQTLNALDKKYTKQDNFRESIIQSQKKQSQRRIDLQRKCGQMLTRTQLENVDSMPQKITDLTIRRAVRASEFQIHGSGCSVQEVRHCKCKMGVRDIESAIAMTENPATSKFVIPQFSAKKPVAKRTAKDVLDHFKEIAGQYVEDANSSQKIKKYKNPQVKDIAENALFQEFLVNAKLGRLSPHELKQLAEQERMDHFGKTYLSQKFHTISEDIYSNNSTLSRSIYTPNPLSSPKTQTTTMQNYIPTQSIRQMLTSHKFAEITDQDKVLDVIQAPEAATRQKKKKIVLFAPESMLMKGGLQVEDSDVEENDVEENSFNDLEDPSFNEENSRVGGKQVVSNETSKMIAQFEKQNGLDQQ</sequence>
<organism evidence="2">
    <name type="scientific">Spironucleus salmonicida</name>
    <dbReference type="NCBI Taxonomy" id="348837"/>
    <lineage>
        <taxon>Eukaryota</taxon>
        <taxon>Metamonada</taxon>
        <taxon>Diplomonadida</taxon>
        <taxon>Hexamitidae</taxon>
        <taxon>Hexamitinae</taxon>
        <taxon>Spironucleus</taxon>
    </lineage>
</organism>
<evidence type="ECO:0000313" key="4">
    <source>
        <dbReference type="Proteomes" id="UP000018208"/>
    </source>
</evidence>
<keyword evidence="4" id="KW-1185">Reference proteome</keyword>